<evidence type="ECO:0000256" key="1">
    <source>
        <dbReference type="SAM" id="SignalP"/>
    </source>
</evidence>
<proteinExistence type="predicted"/>
<dbReference type="AlphaFoldDB" id="A0AA85BA97"/>
<accession>A0AA85BA97</accession>
<sequence>MCCCFLFGFWRFVVCVDEWLIKYVKPFHSWFFECIVRTVLPGFPAPRPTCEFLSYFCLIIPVEYYRTITCRQTNAMHRLTGEMIAFFFKQFDLFDVEEITDAMGNMPDWKIYMLTGEWPWSVDKQYYNDGDDDDNEMDKKVVMNDTNN</sequence>
<name>A0AA85BA97_9TREM</name>
<protein>
    <submittedName>
        <fullName evidence="3">Uncharacterized protein</fullName>
    </submittedName>
</protein>
<dbReference type="WBParaSite" id="SMTH1_39960.1">
    <property type="protein sequence ID" value="SMTH1_39960.1"/>
    <property type="gene ID" value="SMTH1_39960"/>
</dbReference>
<dbReference type="Proteomes" id="UP000050791">
    <property type="component" value="Unassembled WGS sequence"/>
</dbReference>
<reference evidence="3" key="1">
    <citation type="submission" date="2023-11" db="UniProtKB">
        <authorList>
            <consortium name="WormBaseParasite"/>
        </authorList>
    </citation>
    <scope>IDENTIFICATION</scope>
</reference>
<evidence type="ECO:0000313" key="2">
    <source>
        <dbReference type="Proteomes" id="UP000050791"/>
    </source>
</evidence>
<organism evidence="2 3">
    <name type="scientific">Schistosoma mattheei</name>
    <dbReference type="NCBI Taxonomy" id="31246"/>
    <lineage>
        <taxon>Eukaryota</taxon>
        <taxon>Metazoa</taxon>
        <taxon>Spiralia</taxon>
        <taxon>Lophotrochozoa</taxon>
        <taxon>Platyhelminthes</taxon>
        <taxon>Trematoda</taxon>
        <taxon>Digenea</taxon>
        <taxon>Strigeidida</taxon>
        <taxon>Schistosomatoidea</taxon>
        <taxon>Schistosomatidae</taxon>
        <taxon>Schistosoma</taxon>
    </lineage>
</organism>
<feature type="signal peptide" evidence="1">
    <location>
        <begin position="1"/>
        <end position="15"/>
    </location>
</feature>
<keyword evidence="1" id="KW-0732">Signal</keyword>
<feature type="chain" id="PRO_5041692774" evidence="1">
    <location>
        <begin position="16"/>
        <end position="148"/>
    </location>
</feature>
<evidence type="ECO:0000313" key="3">
    <source>
        <dbReference type="WBParaSite" id="SMTH1_39960.1"/>
    </source>
</evidence>